<dbReference type="AlphaFoldDB" id="A0A150N8T5"/>
<evidence type="ECO:0000256" key="1">
    <source>
        <dbReference type="SAM" id="Phobius"/>
    </source>
</evidence>
<sequence length="55" mass="5926">MGQNALSFHSAAINCINEGARVNQLIHSNLLSTGLGSFAQLFIYVGAYYVATNYT</sequence>
<feature type="transmembrane region" description="Helical" evidence="1">
    <location>
        <begin position="30"/>
        <end position="51"/>
    </location>
</feature>
<evidence type="ECO:0000313" key="2">
    <source>
        <dbReference type="EMBL" id="KYD33110.1"/>
    </source>
</evidence>
<organism evidence="2 3">
    <name type="scientific">Parageobacillus toebii</name>
    <dbReference type="NCBI Taxonomy" id="153151"/>
    <lineage>
        <taxon>Bacteria</taxon>
        <taxon>Bacillati</taxon>
        <taxon>Bacillota</taxon>
        <taxon>Bacilli</taxon>
        <taxon>Bacillales</taxon>
        <taxon>Anoxybacillaceae</taxon>
        <taxon>Parageobacillus</taxon>
    </lineage>
</organism>
<name>A0A150N8T5_9BACL</name>
<comment type="caution">
    <text evidence="2">The sequence shown here is derived from an EMBL/GenBank/DDBJ whole genome shotgun (WGS) entry which is preliminary data.</text>
</comment>
<accession>A0A150N8T5</accession>
<gene>
    <name evidence="2" type="ORF">B4110_1835</name>
</gene>
<proteinExistence type="predicted"/>
<keyword evidence="1" id="KW-0472">Membrane</keyword>
<keyword evidence="1" id="KW-0812">Transmembrane</keyword>
<protein>
    <submittedName>
        <fullName evidence="2">Uncharacterized protein</fullName>
    </submittedName>
</protein>
<keyword evidence="1" id="KW-1133">Transmembrane helix</keyword>
<dbReference type="Proteomes" id="UP000075324">
    <property type="component" value="Unassembled WGS sequence"/>
</dbReference>
<evidence type="ECO:0000313" key="3">
    <source>
        <dbReference type="Proteomes" id="UP000075324"/>
    </source>
</evidence>
<reference evidence="2 3" key="1">
    <citation type="submission" date="2016-01" db="EMBL/GenBank/DDBJ databases">
        <title>Draft Genome Sequences of Seven Thermophilic Sporeformers Isolated from Foods.</title>
        <authorList>
            <person name="Berendsen E.M."/>
            <person name="Wells-Bennik M.H."/>
            <person name="Krawcyk A.O."/>
            <person name="De Jong A."/>
            <person name="Holsappel S."/>
            <person name="Eijlander R.T."/>
            <person name="Kuipers O.P."/>
        </authorList>
    </citation>
    <scope>NUCLEOTIDE SEQUENCE [LARGE SCALE GENOMIC DNA]</scope>
    <source>
        <strain evidence="2 3">B4110</strain>
    </source>
</reference>
<dbReference type="EMBL" id="LQYW01000001">
    <property type="protein sequence ID" value="KYD33110.1"/>
    <property type="molecule type" value="Genomic_DNA"/>
</dbReference>